<dbReference type="FunFam" id="3.80.10.10:FF:001379">
    <property type="entry name" value="Predicted protein"/>
    <property type="match status" value="1"/>
</dbReference>
<keyword evidence="7" id="KW-1185">Reference proteome</keyword>
<dbReference type="InterPro" id="IPR056284">
    <property type="entry name" value="AIR9-like_A9"/>
</dbReference>
<feature type="compositionally biased region" description="Polar residues" evidence="3">
    <location>
        <begin position="375"/>
        <end position="387"/>
    </location>
</feature>
<dbReference type="PANTHER" id="PTHR31149:SF11">
    <property type="entry name" value="187-KDA MICROTUBULE-ASSOCIATED PROTEIN AIR9"/>
    <property type="match status" value="1"/>
</dbReference>
<keyword evidence="2" id="KW-0677">Repeat</keyword>
<feature type="compositionally biased region" description="Low complexity" evidence="3">
    <location>
        <begin position="172"/>
        <end position="183"/>
    </location>
</feature>
<feature type="compositionally biased region" description="Low complexity" evidence="3">
    <location>
        <begin position="389"/>
        <end position="400"/>
    </location>
</feature>
<feature type="compositionally biased region" description="Polar residues" evidence="3">
    <location>
        <begin position="483"/>
        <end position="525"/>
    </location>
</feature>
<feature type="region of interest" description="Disordered" evidence="3">
    <location>
        <begin position="141"/>
        <end position="206"/>
    </location>
</feature>
<evidence type="ECO:0000259" key="5">
    <source>
        <dbReference type="Pfam" id="PF23218"/>
    </source>
</evidence>
<dbReference type="EMBL" id="CM026426">
    <property type="protein sequence ID" value="KAG0571450.1"/>
    <property type="molecule type" value="Genomic_DNA"/>
</dbReference>
<feature type="domain" description="AIR9-like A9" evidence="4">
    <location>
        <begin position="1480"/>
        <end position="1562"/>
    </location>
</feature>
<evidence type="ECO:0000313" key="7">
    <source>
        <dbReference type="Proteomes" id="UP000822688"/>
    </source>
</evidence>
<reference evidence="6" key="1">
    <citation type="submission" date="2020-06" db="EMBL/GenBank/DDBJ databases">
        <title>WGS assembly of Ceratodon purpureus strain R40.</title>
        <authorList>
            <person name="Carey S.B."/>
            <person name="Jenkins J."/>
            <person name="Shu S."/>
            <person name="Lovell J.T."/>
            <person name="Sreedasyam A."/>
            <person name="Maumus F."/>
            <person name="Tiley G.P."/>
            <person name="Fernandez-Pozo N."/>
            <person name="Barry K."/>
            <person name="Chen C."/>
            <person name="Wang M."/>
            <person name="Lipzen A."/>
            <person name="Daum C."/>
            <person name="Saski C.A."/>
            <person name="Payton A.C."/>
            <person name="Mcbreen J.C."/>
            <person name="Conrad R.E."/>
            <person name="Kollar L.M."/>
            <person name="Olsson S."/>
            <person name="Huttunen S."/>
            <person name="Landis J.B."/>
            <person name="Wickett N.J."/>
            <person name="Johnson M.G."/>
            <person name="Rensing S.A."/>
            <person name="Grimwood J."/>
            <person name="Schmutz J."/>
            <person name="Mcdaniel S.F."/>
        </authorList>
    </citation>
    <scope>NUCLEOTIDE SEQUENCE</scope>
    <source>
        <strain evidence="6">R40</strain>
    </source>
</reference>
<dbReference type="PANTHER" id="PTHR31149">
    <property type="entry name" value="EXPRESSED PROTEIN"/>
    <property type="match status" value="1"/>
</dbReference>
<dbReference type="Proteomes" id="UP000822688">
    <property type="component" value="Chromosome V"/>
</dbReference>
<dbReference type="GO" id="GO:0005886">
    <property type="term" value="C:plasma membrane"/>
    <property type="evidence" value="ECO:0007669"/>
    <property type="project" value="TreeGrafter"/>
</dbReference>
<feature type="domain" description="AIR9-like A9" evidence="4">
    <location>
        <begin position="1777"/>
        <end position="1863"/>
    </location>
</feature>
<dbReference type="Pfam" id="PF23218">
    <property type="entry name" value="PH_AIR9"/>
    <property type="match status" value="1"/>
</dbReference>
<accession>A0A8T0HKV2</accession>
<evidence type="ECO:0000256" key="1">
    <source>
        <dbReference type="ARBA" id="ARBA00022614"/>
    </source>
</evidence>
<feature type="compositionally biased region" description="Polar residues" evidence="3">
    <location>
        <begin position="141"/>
        <end position="165"/>
    </location>
</feature>
<feature type="region of interest" description="Disordered" evidence="3">
    <location>
        <begin position="219"/>
        <end position="261"/>
    </location>
</feature>
<feature type="compositionally biased region" description="Polar residues" evidence="3">
    <location>
        <begin position="418"/>
        <end position="431"/>
    </location>
</feature>
<feature type="domain" description="AIR9-like A9" evidence="4">
    <location>
        <begin position="1086"/>
        <end position="1177"/>
    </location>
</feature>
<dbReference type="Pfam" id="PF12799">
    <property type="entry name" value="LRR_4"/>
    <property type="match status" value="1"/>
</dbReference>
<evidence type="ECO:0000256" key="2">
    <source>
        <dbReference type="ARBA" id="ARBA00022737"/>
    </source>
</evidence>
<evidence type="ECO:0000313" key="6">
    <source>
        <dbReference type="EMBL" id="KAG0571450.1"/>
    </source>
</evidence>
<feature type="domain" description="AIR9-like A9" evidence="4">
    <location>
        <begin position="1288"/>
        <end position="1369"/>
    </location>
</feature>
<feature type="domain" description="AIR9-like A9" evidence="4">
    <location>
        <begin position="990"/>
        <end position="1074"/>
    </location>
</feature>
<dbReference type="Pfam" id="PF23197">
    <property type="entry name" value="IG_AIR9"/>
    <property type="match status" value="9"/>
</dbReference>
<evidence type="ECO:0000256" key="3">
    <source>
        <dbReference type="SAM" id="MobiDB-lite"/>
    </source>
</evidence>
<dbReference type="SUPFAM" id="SSF52075">
    <property type="entry name" value="Outer arm dynein light chain 1"/>
    <property type="match status" value="1"/>
</dbReference>
<dbReference type="PROSITE" id="PS51450">
    <property type="entry name" value="LRR"/>
    <property type="match status" value="1"/>
</dbReference>
<dbReference type="InterPro" id="IPR025875">
    <property type="entry name" value="Leu-rich_rpt_4"/>
</dbReference>
<sequence length="2006" mass="219984">MMLQALNPLTCFNIRHLHPKAFYPARTMEEVVSAEPFQHQSRPWNTSECFISSMSLENGREYESDAGERYLGTEDFDYQDLENGDLAMDHADVKFNLSAAPSVPDEASELDANSVVDDSYEPQNIEKDESLKLKSLEKANSVSKLRNRTDTSVRGSTSARSTQALPSPKPYLRSSSSLAASRRLGSDTDSDSKNGNWNEKLGPPMISAAPIIKRRSSISVECQSESMTRRSAVGPTTRRSAVGPMTRRSAVGPGTVGQRTPFRTIDPIRKSLSGMMNAVGNSRRYYLSGVTSMSRSLDLSSLSDVKSWAAPAPALKASGRRVSNAASSSVLKSAAPTAASSARLTTSIPALDNLSRGNTLSGQKSSAEPGRPSPKSFTPRSQISAVANSRADSVSSALSSGPNQRSISNKEAPKKTRTSSASIGPRRTSSFAEPVGAPSRRSISPSNWKPSEKSPTVSSQSKRSSPSGKLSSSSATSKRSPTEKVQNNQSRGTSNIKSPTTNQNFRPSPSHVNPKSTSNGGSKETPSPPAQRLDRGPSVLTRRKSLTLDTRDSRLVSLPPVDVKPGDDVRIDLRGRKVRTLDGNLVTLTSKMEFVYLRDNKLSTLNGIEILRRVKVLDLSFNEFKGSGFEPLAHCKALQQLYLAGNQITSLSDLPLLPNLEFLSVAQNKIKSLDMAPQPRLQVLAASKNKISTLKDFPYLPALEHLRLEENPILESFHVEAQSILLVGPTLKKFNDRDVSLEERDLARMYPPSTALCIREGWELCDPQKAVESTFQFLLSHWSESIPPGYMAKKTWVGQPQEEDPCSCEFAFEKLEGVSKEADLVLKYQWYVGDRTPIHFEPINGADLVSYWPKHEDVGKCLKVECSILVGEKQYRPVFAISAPVAAGSKCPKVMGLEVEGEFIEGAIVKGSPVVAWCGGTPGKSVSSWLRRKDQSSPIAIMGAEELEYQLQLDDVGFCLIFMFTPVTEEGVKGEPQYASTQYVQPSPPSVSSVRIIGDVVNGNVIQGAGKYFGGKEGASKFEWLRENLDSGEFKLVSRGNLDYTLTDEDVGRRMMFMYTPVNLEGRVGDLLTATSATVLLAPPTIEELRIVGDLKEGNKVAVSALFTGGTEGASRVQWFKKATAMVPTDDSQVEPLSSPKVAKAFRIPLGAVGHYLVAKYTPVRSDNEVGEPVFAISETVVEMLRPGLTFLNIVSEFVEGETLTAQYGYVGGYEGVSLYSWYLHESENEPGTPVLEAEGQLQYRISKQAVNKLVSFRCRPVRDDGITGDWQITFGTERIHAGSPKLLSLHILGEPMEGHELQVGKEYWGGEEGICKVQWFITRQDGTQREIKSAVHEAYTIQSEDIDGLLCVSCEPIRSDGVTGPIVVSSSVGPVVPAPPSCIALELCGVPVEGGSLSFKTTYKGGKKGACFQEWVRHNVDGSQDTLSTSNILDLTAEDVGSRIQLVFTPVRKDGSVGDSRSVVSDIVVDGEPEGTDLVISQCFEDVEVVPRKAYFGGKEGTSEYTWYRTAHRPKNGQLPEDAKRLHSETDVYTPSLDDVGSYLVHHWVPVREDGKRGTPIIGYSNLPVAPALPVVSKVSVQEQSPGVYVGEGEYYGGLEGESQFYWYRQTTGGLRTVIAGAVSKTYLVGDDDYTRSIVFGYTPVRSDGVVGELVLSDPSPLLYPEVPRIHKLVLKGQPMETETLTALEVIPRGDAQQRSWEKYKKDVKYQWSRSWQRGTSDRFEPLTAQRTCSYKVRLEDVGYTLRCEAITSDVFGRSAEPANVVTSAVTPGFPKVENLDIEGRGYHTSLYAVRGIYSGGKEGKSMLQWFRAMAGSPDLIPISGEVGRMYEANVDDVGYRLVAVYTPVRDDGTEGVPVSVSTDPIIVNPEVAKEVKLKLEVGAVKFEALKDRDRSPMKPSPRSPQQPLVSLERRVLDVNRKRVKVVKPGSKTHFASTEIRGTFAPPFHVEVFRNDQHRLKIVIDTDNEVDLMVQSQHIRDIIVLVIRGFSQRFNTTPLNLLLKM</sequence>
<feature type="domain" description="AIR9-like A9" evidence="4">
    <location>
        <begin position="1190"/>
        <end position="1271"/>
    </location>
</feature>
<dbReference type="InterPro" id="IPR056287">
    <property type="entry name" value="PH_AIR9"/>
</dbReference>
<proteinExistence type="predicted"/>
<feature type="domain" description="AIR9 PH-like" evidence="5">
    <location>
        <begin position="1896"/>
        <end position="1995"/>
    </location>
</feature>
<dbReference type="InterPro" id="IPR032675">
    <property type="entry name" value="LRR_dom_sf"/>
</dbReference>
<evidence type="ECO:0000259" key="4">
    <source>
        <dbReference type="Pfam" id="PF23197"/>
    </source>
</evidence>
<feature type="domain" description="AIR9-like A9" evidence="4">
    <location>
        <begin position="895"/>
        <end position="980"/>
    </location>
</feature>
<dbReference type="Gene3D" id="3.80.10.10">
    <property type="entry name" value="Ribonuclease Inhibitor"/>
    <property type="match status" value="1"/>
</dbReference>
<protein>
    <submittedName>
        <fullName evidence="6">Uncharacterized protein</fullName>
    </submittedName>
</protein>
<feature type="compositionally biased region" description="Polar residues" evidence="3">
    <location>
        <begin position="355"/>
        <end position="366"/>
    </location>
</feature>
<feature type="region of interest" description="Disordered" evidence="3">
    <location>
        <begin position="349"/>
        <end position="546"/>
    </location>
</feature>
<dbReference type="InterPro" id="IPR001611">
    <property type="entry name" value="Leu-rich_rpt"/>
</dbReference>
<organism evidence="6 7">
    <name type="scientific">Ceratodon purpureus</name>
    <name type="common">Fire moss</name>
    <name type="synonym">Dicranum purpureum</name>
    <dbReference type="NCBI Taxonomy" id="3225"/>
    <lineage>
        <taxon>Eukaryota</taxon>
        <taxon>Viridiplantae</taxon>
        <taxon>Streptophyta</taxon>
        <taxon>Embryophyta</taxon>
        <taxon>Bryophyta</taxon>
        <taxon>Bryophytina</taxon>
        <taxon>Bryopsida</taxon>
        <taxon>Dicranidae</taxon>
        <taxon>Pseudoditrichales</taxon>
        <taxon>Ditrichaceae</taxon>
        <taxon>Ceratodon</taxon>
    </lineage>
</organism>
<feature type="compositionally biased region" description="Low complexity" evidence="3">
    <location>
        <begin position="454"/>
        <end position="479"/>
    </location>
</feature>
<comment type="caution">
    <text evidence="6">The sequence shown here is derived from an EMBL/GenBank/DDBJ whole genome shotgun (WGS) entry which is preliminary data.</text>
</comment>
<feature type="domain" description="AIR9-like A9" evidence="4">
    <location>
        <begin position="1590"/>
        <end position="1656"/>
    </location>
</feature>
<name>A0A8T0HKV2_CERPU</name>
<feature type="domain" description="AIR9-like A9" evidence="4">
    <location>
        <begin position="1382"/>
        <end position="1466"/>
    </location>
</feature>
<feature type="region of interest" description="Disordered" evidence="3">
    <location>
        <begin position="1892"/>
        <end position="1911"/>
    </location>
</feature>
<keyword evidence="1" id="KW-0433">Leucine-rich repeat</keyword>
<dbReference type="GO" id="GO:0009506">
    <property type="term" value="C:plasmodesma"/>
    <property type="evidence" value="ECO:0007669"/>
    <property type="project" value="TreeGrafter"/>
</dbReference>
<gene>
    <name evidence="6" type="ORF">KC19_VG012100</name>
</gene>